<accession>A0A0R3U9K4</accession>
<dbReference type="OrthoDB" id="616263at2759"/>
<protein>
    <submittedName>
        <fullName evidence="3">Secreted protein</fullName>
    </submittedName>
</protein>
<dbReference type="AlphaFoldDB" id="A0A0R3U9K4"/>
<evidence type="ECO:0000313" key="2">
    <source>
        <dbReference type="Proteomes" id="UP000267029"/>
    </source>
</evidence>
<organism evidence="3">
    <name type="scientific">Mesocestoides corti</name>
    <name type="common">Flatworm</name>
    <dbReference type="NCBI Taxonomy" id="53468"/>
    <lineage>
        <taxon>Eukaryota</taxon>
        <taxon>Metazoa</taxon>
        <taxon>Spiralia</taxon>
        <taxon>Lophotrochozoa</taxon>
        <taxon>Platyhelminthes</taxon>
        <taxon>Cestoda</taxon>
        <taxon>Eucestoda</taxon>
        <taxon>Cyclophyllidea</taxon>
        <taxon>Mesocestoididae</taxon>
        <taxon>Mesocestoides</taxon>
    </lineage>
</organism>
<reference evidence="1 2" key="2">
    <citation type="submission" date="2018-10" db="EMBL/GenBank/DDBJ databases">
        <authorList>
            <consortium name="Pathogen Informatics"/>
        </authorList>
    </citation>
    <scope>NUCLEOTIDE SEQUENCE [LARGE SCALE GENOMIC DNA]</scope>
</reference>
<keyword evidence="2" id="KW-1185">Reference proteome</keyword>
<name>A0A0R3U9K4_MESCO</name>
<evidence type="ECO:0000313" key="1">
    <source>
        <dbReference type="EMBL" id="VDD77600.1"/>
    </source>
</evidence>
<gene>
    <name evidence="1" type="ORF">MCOS_LOCUS3603</name>
</gene>
<proteinExistence type="predicted"/>
<dbReference type="EMBL" id="UXSR01000875">
    <property type="protein sequence ID" value="VDD77600.1"/>
    <property type="molecule type" value="Genomic_DNA"/>
</dbReference>
<evidence type="ECO:0000313" key="3">
    <source>
        <dbReference type="WBParaSite" id="MCOS_0000360201-mRNA-1"/>
    </source>
</evidence>
<dbReference type="WBParaSite" id="MCOS_0000360201-mRNA-1">
    <property type="protein sequence ID" value="MCOS_0000360201-mRNA-1"/>
    <property type="gene ID" value="MCOS_0000360201"/>
</dbReference>
<sequence>LNCILIQILNIRHCLLRGDFELSDQPHCGRPRKCKDVKLQALLDEDLAQVQVRHRIQCRNFGISAHTSMIGESLYCVRSPTLDTPAWKSGLEWL</sequence>
<reference evidence="3" key="1">
    <citation type="submission" date="2017-02" db="UniProtKB">
        <authorList>
            <consortium name="WormBaseParasite"/>
        </authorList>
    </citation>
    <scope>IDENTIFICATION</scope>
</reference>
<dbReference type="Proteomes" id="UP000267029">
    <property type="component" value="Unassembled WGS sequence"/>
</dbReference>